<dbReference type="InterPro" id="IPR007275">
    <property type="entry name" value="YTH_domain"/>
</dbReference>
<organism evidence="3">
    <name type="scientific">Haptolina ericina</name>
    <dbReference type="NCBI Taxonomy" id="156174"/>
    <lineage>
        <taxon>Eukaryota</taxon>
        <taxon>Haptista</taxon>
        <taxon>Haptophyta</taxon>
        <taxon>Prymnesiophyceae</taxon>
        <taxon>Prymnesiales</taxon>
        <taxon>Prymnesiaceae</taxon>
        <taxon>Haptolina</taxon>
    </lineage>
</organism>
<feature type="compositionally biased region" description="Gly residues" evidence="1">
    <location>
        <begin position="203"/>
        <end position="212"/>
    </location>
</feature>
<dbReference type="PANTHER" id="PTHR12357:SF89">
    <property type="entry name" value="YTH DOMAIN-CONTAINING FAMILY PROTEIN"/>
    <property type="match status" value="1"/>
</dbReference>
<sequence length="543" mass="57199">MDSEEPITLGGTEPVVPIDAYSADPSTSCGGALMGGYGTTPGLYAQDAATQQPGGGGDAAAAPAPQENFHPYSGAGDSYGYGAQQMNPMYQMNSIMYGGQGVTQGNDGSMYYAPGAPQVGHGIGGGNAMFNPSMMGMGIPGPMGMSMPGGYDPIGGGDGKLSEQFGAMGLGHENGGGKGVGGRGGGGRGRSGQHHWSPDGHAGKGGKAGGKGYTHNMGFHPMEGRGRGYGRGGGPMGVGFDDRGKRDEERDRERARNGVRGLRSGGFGAAGTMPPPVHTQEVVRLKETINPPDFEINPKFARFFVIKSYSEDDVHKSIKYGVWASTDTGNRRLDQAYRETSKKGPIYLFFSVNASGQFSGMAQMESALDYTKKFGVWAQDKWSGTFLLKWTFIKDIPNNQFRHILLANNENKPVTNSRDTQEILLEQGREMLRLFHQYKSKTSILDDFGFYDKRQELMEARTQLPQVPHMGAGTAMAPGGVGMGMLPGVGVPSQGVVMAGMGMGGVSMDPMVVHGMPSIGGLQQGGCIFPGATTPVAGAMRSQ</sequence>
<dbReference type="CDD" id="cd21134">
    <property type="entry name" value="YTH"/>
    <property type="match status" value="1"/>
</dbReference>
<dbReference type="Gene3D" id="3.10.590.10">
    <property type="entry name" value="ph1033 like domains"/>
    <property type="match status" value="1"/>
</dbReference>
<dbReference type="Pfam" id="PF04146">
    <property type="entry name" value="YTH"/>
    <property type="match status" value="1"/>
</dbReference>
<feature type="region of interest" description="Disordered" evidence="1">
    <location>
        <begin position="172"/>
        <end position="216"/>
    </location>
</feature>
<gene>
    <name evidence="3" type="ORF">HERI1096_LOCUS17053</name>
</gene>
<feature type="compositionally biased region" description="Gly residues" evidence="1">
    <location>
        <begin position="172"/>
        <end position="190"/>
    </location>
</feature>
<feature type="region of interest" description="Disordered" evidence="1">
    <location>
        <begin position="230"/>
        <end position="276"/>
    </location>
</feature>
<feature type="region of interest" description="Disordered" evidence="1">
    <location>
        <begin position="44"/>
        <end position="66"/>
    </location>
</feature>
<dbReference type="InterPro" id="IPR045168">
    <property type="entry name" value="YTH_prot"/>
</dbReference>
<accession>A0A7S3AW12</accession>
<dbReference type="EMBL" id="HBHX01030605">
    <property type="protein sequence ID" value="CAE0116368.1"/>
    <property type="molecule type" value="Transcribed_RNA"/>
</dbReference>
<reference evidence="3" key="1">
    <citation type="submission" date="2021-01" db="EMBL/GenBank/DDBJ databases">
        <authorList>
            <person name="Corre E."/>
            <person name="Pelletier E."/>
            <person name="Niang G."/>
            <person name="Scheremetjew M."/>
            <person name="Finn R."/>
            <person name="Kale V."/>
            <person name="Holt S."/>
            <person name="Cochrane G."/>
            <person name="Meng A."/>
            <person name="Brown T."/>
            <person name="Cohen L."/>
        </authorList>
    </citation>
    <scope>NUCLEOTIDE SEQUENCE</scope>
    <source>
        <strain evidence="3">CCMP281</strain>
    </source>
</reference>
<feature type="domain" description="YTH" evidence="2">
    <location>
        <begin position="301"/>
        <end position="435"/>
    </location>
</feature>
<evidence type="ECO:0000313" key="3">
    <source>
        <dbReference type="EMBL" id="CAE0116368.1"/>
    </source>
</evidence>
<evidence type="ECO:0000256" key="1">
    <source>
        <dbReference type="SAM" id="MobiDB-lite"/>
    </source>
</evidence>
<name>A0A7S3AW12_9EUKA</name>
<protein>
    <recommendedName>
        <fullName evidence="2">YTH domain-containing protein</fullName>
    </recommendedName>
</protein>
<dbReference type="PROSITE" id="PS50882">
    <property type="entry name" value="YTH"/>
    <property type="match status" value="1"/>
</dbReference>
<dbReference type="AlphaFoldDB" id="A0A7S3AW12"/>
<dbReference type="GO" id="GO:0005737">
    <property type="term" value="C:cytoplasm"/>
    <property type="evidence" value="ECO:0007669"/>
    <property type="project" value="TreeGrafter"/>
</dbReference>
<evidence type="ECO:0000259" key="2">
    <source>
        <dbReference type="PROSITE" id="PS50882"/>
    </source>
</evidence>
<proteinExistence type="predicted"/>
<dbReference type="PANTHER" id="PTHR12357">
    <property type="entry name" value="YTH YT521-B HOMOLOGY DOMAIN-CONTAINING"/>
    <property type="match status" value="1"/>
</dbReference>
<dbReference type="GO" id="GO:0003729">
    <property type="term" value="F:mRNA binding"/>
    <property type="evidence" value="ECO:0007669"/>
    <property type="project" value="TreeGrafter"/>
</dbReference>
<dbReference type="GO" id="GO:0061157">
    <property type="term" value="P:mRNA destabilization"/>
    <property type="evidence" value="ECO:0007669"/>
    <property type="project" value="TreeGrafter"/>
</dbReference>
<feature type="compositionally biased region" description="Basic and acidic residues" evidence="1">
    <location>
        <begin position="240"/>
        <end position="256"/>
    </location>
</feature>